<organism evidence="2 3">
    <name type="scientific">Kingella pumchi</name>
    <dbReference type="NCBI Taxonomy" id="2779506"/>
    <lineage>
        <taxon>Bacteria</taxon>
        <taxon>Pseudomonadati</taxon>
        <taxon>Pseudomonadota</taxon>
        <taxon>Betaproteobacteria</taxon>
        <taxon>Neisseriales</taxon>
        <taxon>Neisseriaceae</taxon>
        <taxon>Kingella</taxon>
    </lineage>
</organism>
<evidence type="ECO:0000313" key="3">
    <source>
        <dbReference type="Proteomes" id="UP001298424"/>
    </source>
</evidence>
<keyword evidence="1" id="KW-0732">Signal</keyword>
<proteinExistence type="predicted"/>
<gene>
    <name evidence="2" type="ORF">MB824_09490</name>
</gene>
<evidence type="ECO:0000256" key="1">
    <source>
        <dbReference type="SAM" id="SignalP"/>
    </source>
</evidence>
<evidence type="ECO:0000313" key="2">
    <source>
        <dbReference type="EMBL" id="MCG6504729.1"/>
    </source>
</evidence>
<sequence length="103" mass="11476">MKPLDLIAGAALFAAVCISSALAFDTETAHHPESIFRQPEIGFIEPENIKLECGRLPQADPDRQPELWIAVRQKAEDCAFEEYARQQAEVWEQDPTAGVVLEP</sequence>
<comment type="caution">
    <text evidence="2">The sequence shown here is derived from an EMBL/GenBank/DDBJ whole genome shotgun (WGS) entry which is preliminary data.</text>
</comment>
<accession>A0ABS9NPL2</accession>
<keyword evidence="3" id="KW-1185">Reference proteome</keyword>
<name>A0ABS9NPL2_9NEIS</name>
<feature type="signal peptide" evidence="1">
    <location>
        <begin position="1"/>
        <end position="23"/>
    </location>
</feature>
<reference evidence="2 3" key="1">
    <citation type="submission" date="2022-02" db="EMBL/GenBank/DDBJ databases">
        <title>Genome sequence data of Kingella unionensis sp. nov. strain CICC 24913 (CCUG 75125).</title>
        <authorList>
            <person name="Xiao M."/>
        </authorList>
    </citation>
    <scope>NUCLEOTIDE SEQUENCE [LARGE SCALE GENOMIC DNA]</scope>
    <source>
        <strain evidence="2 3">CICC 24913</strain>
    </source>
</reference>
<protein>
    <submittedName>
        <fullName evidence="2">Uncharacterized protein</fullName>
    </submittedName>
</protein>
<dbReference type="Proteomes" id="UP001298424">
    <property type="component" value="Unassembled WGS sequence"/>
</dbReference>
<dbReference type="RefSeq" id="WP_238748261.1">
    <property type="nucleotide sequence ID" value="NZ_JAKOOW010000033.1"/>
</dbReference>
<feature type="chain" id="PRO_5045995131" evidence="1">
    <location>
        <begin position="24"/>
        <end position="103"/>
    </location>
</feature>
<dbReference type="EMBL" id="JAKOOW010000033">
    <property type="protein sequence ID" value="MCG6504729.1"/>
    <property type="molecule type" value="Genomic_DNA"/>
</dbReference>